<evidence type="ECO:0000313" key="2">
    <source>
        <dbReference type="EMBL" id="PON51357.1"/>
    </source>
</evidence>
<dbReference type="STRING" id="3476.A0A2P5BRD0"/>
<keyword evidence="3" id="KW-1185">Reference proteome</keyword>
<sequence length="97" mass="10704">MTALFHKILSGTTMGFSSIVGPTEEISFYGHKMAFLAATTYGQPHELMVNFQSYVDKMTIVLSVDEAIVPDPHLPCNDFAESLKLIKDAVLERGLVK</sequence>
<keyword evidence="2" id="KW-0808">Transferase</keyword>
<accession>A0A2P5BRD0</accession>
<dbReference type="OrthoDB" id="619536at2759"/>
<protein>
    <submittedName>
        <fullName evidence="2">O-acyltransferase WSD1, C-terminal</fullName>
    </submittedName>
</protein>
<dbReference type="GO" id="GO:0008374">
    <property type="term" value="F:O-acyltransferase activity"/>
    <property type="evidence" value="ECO:0007669"/>
    <property type="project" value="InterPro"/>
</dbReference>
<dbReference type="PANTHER" id="PTHR31650">
    <property type="entry name" value="O-ACYLTRANSFERASE (WSD1-LIKE) FAMILY PROTEIN"/>
    <property type="match status" value="1"/>
</dbReference>
<dbReference type="InterPro" id="IPR009721">
    <property type="entry name" value="O-acyltransferase_WSD1_C"/>
</dbReference>
<keyword evidence="2" id="KW-0012">Acyltransferase</keyword>
<dbReference type="EMBL" id="JXTB01000234">
    <property type="protein sequence ID" value="PON51357.1"/>
    <property type="molecule type" value="Genomic_DNA"/>
</dbReference>
<proteinExistence type="predicted"/>
<evidence type="ECO:0000259" key="1">
    <source>
        <dbReference type="Pfam" id="PF06974"/>
    </source>
</evidence>
<dbReference type="Pfam" id="PF06974">
    <property type="entry name" value="WS_DGAT_C"/>
    <property type="match status" value="1"/>
</dbReference>
<dbReference type="Proteomes" id="UP000237105">
    <property type="component" value="Unassembled WGS sequence"/>
</dbReference>
<dbReference type="GO" id="GO:0019432">
    <property type="term" value="P:triglyceride biosynthetic process"/>
    <property type="evidence" value="ECO:0007669"/>
    <property type="project" value="TreeGrafter"/>
</dbReference>
<dbReference type="GO" id="GO:0005886">
    <property type="term" value="C:plasma membrane"/>
    <property type="evidence" value="ECO:0007669"/>
    <property type="project" value="TreeGrafter"/>
</dbReference>
<dbReference type="AlphaFoldDB" id="A0A2P5BRD0"/>
<reference evidence="3" key="1">
    <citation type="submission" date="2016-06" db="EMBL/GenBank/DDBJ databases">
        <title>Parallel loss of symbiosis genes in relatives of nitrogen-fixing non-legume Parasponia.</title>
        <authorList>
            <person name="Van Velzen R."/>
            <person name="Holmer R."/>
            <person name="Bu F."/>
            <person name="Rutten L."/>
            <person name="Van Zeijl A."/>
            <person name="Liu W."/>
            <person name="Santuari L."/>
            <person name="Cao Q."/>
            <person name="Sharma T."/>
            <person name="Shen D."/>
            <person name="Roswanjaya Y."/>
            <person name="Wardhani T."/>
            <person name="Kalhor M.S."/>
            <person name="Jansen J."/>
            <person name="Van den Hoogen J."/>
            <person name="Gungor B."/>
            <person name="Hartog M."/>
            <person name="Hontelez J."/>
            <person name="Verver J."/>
            <person name="Yang W.-C."/>
            <person name="Schijlen E."/>
            <person name="Repin R."/>
            <person name="Schilthuizen M."/>
            <person name="Schranz E."/>
            <person name="Heidstra R."/>
            <person name="Miyata K."/>
            <person name="Fedorova E."/>
            <person name="Kohlen W."/>
            <person name="Bisseling T."/>
            <person name="Smit S."/>
            <person name="Geurts R."/>
        </authorList>
    </citation>
    <scope>NUCLEOTIDE SEQUENCE [LARGE SCALE GENOMIC DNA]</scope>
    <source>
        <strain evidence="3">cv. WU1-14</strain>
    </source>
</reference>
<comment type="caution">
    <text evidence="2">The sequence shown here is derived from an EMBL/GenBank/DDBJ whole genome shotgun (WGS) entry which is preliminary data.</text>
</comment>
<feature type="domain" description="O-acyltransferase WSD1 C-terminal" evidence="1">
    <location>
        <begin position="2"/>
        <end position="87"/>
    </location>
</feature>
<dbReference type="InterPro" id="IPR045034">
    <property type="entry name" value="O-acyltransferase_WSD1-like"/>
</dbReference>
<gene>
    <name evidence="2" type="ORF">PanWU01x14_217240</name>
</gene>
<organism evidence="2 3">
    <name type="scientific">Parasponia andersonii</name>
    <name type="common">Sponia andersonii</name>
    <dbReference type="NCBI Taxonomy" id="3476"/>
    <lineage>
        <taxon>Eukaryota</taxon>
        <taxon>Viridiplantae</taxon>
        <taxon>Streptophyta</taxon>
        <taxon>Embryophyta</taxon>
        <taxon>Tracheophyta</taxon>
        <taxon>Spermatophyta</taxon>
        <taxon>Magnoliopsida</taxon>
        <taxon>eudicotyledons</taxon>
        <taxon>Gunneridae</taxon>
        <taxon>Pentapetalae</taxon>
        <taxon>rosids</taxon>
        <taxon>fabids</taxon>
        <taxon>Rosales</taxon>
        <taxon>Cannabaceae</taxon>
        <taxon>Parasponia</taxon>
    </lineage>
</organism>
<dbReference type="PANTHER" id="PTHR31650:SF74">
    <property type="entry name" value="O-ACYLTRANSFERASE WSD1-LIKE"/>
    <property type="match status" value="1"/>
</dbReference>
<evidence type="ECO:0000313" key="3">
    <source>
        <dbReference type="Proteomes" id="UP000237105"/>
    </source>
</evidence>
<name>A0A2P5BRD0_PARAD</name>